<dbReference type="Proteomes" id="UP000821837">
    <property type="component" value="Chromosome 10"/>
</dbReference>
<accession>A0A9D4QDF0</accession>
<evidence type="ECO:0000313" key="2">
    <source>
        <dbReference type="EMBL" id="KAH7975936.1"/>
    </source>
</evidence>
<dbReference type="EMBL" id="JABSTV010001246">
    <property type="protein sequence ID" value="KAH7975936.1"/>
    <property type="molecule type" value="Genomic_DNA"/>
</dbReference>
<feature type="region of interest" description="Disordered" evidence="1">
    <location>
        <begin position="152"/>
        <end position="178"/>
    </location>
</feature>
<comment type="caution">
    <text evidence="2">The sequence shown here is derived from an EMBL/GenBank/DDBJ whole genome shotgun (WGS) entry which is preliminary data.</text>
</comment>
<reference evidence="2" key="2">
    <citation type="submission" date="2021-09" db="EMBL/GenBank/DDBJ databases">
        <authorList>
            <person name="Jia N."/>
            <person name="Wang J."/>
            <person name="Shi W."/>
            <person name="Du L."/>
            <person name="Sun Y."/>
            <person name="Zhan W."/>
            <person name="Jiang J."/>
            <person name="Wang Q."/>
            <person name="Zhang B."/>
            <person name="Ji P."/>
            <person name="Sakyi L.B."/>
            <person name="Cui X."/>
            <person name="Yuan T."/>
            <person name="Jiang B."/>
            <person name="Yang W."/>
            <person name="Lam T.T.-Y."/>
            <person name="Chang Q."/>
            <person name="Ding S."/>
            <person name="Wang X."/>
            <person name="Zhu J."/>
            <person name="Ruan X."/>
            <person name="Zhao L."/>
            <person name="Wei J."/>
            <person name="Que T."/>
            <person name="Du C."/>
            <person name="Cheng J."/>
            <person name="Dai P."/>
            <person name="Han X."/>
            <person name="Huang E."/>
            <person name="Gao Y."/>
            <person name="Liu J."/>
            <person name="Shao H."/>
            <person name="Ye R."/>
            <person name="Li L."/>
            <person name="Wei W."/>
            <person name="Wang X."/>
            <person name="Wang C."/>
            <person name="Huo Q."/>
            <person name="Li W."/>
            <person name="Guo W."/>
            <person name="Chen H."/>
            <person name="Chen S."/>
            <person name="Zhou L."/>
            <person name="Zhou L."/>
            <person name="Ni X."/>
            <person name="Tian J."/>
            <person name="Zhou Y."/>
            <person name="Sheng Y."/>
            <person name="Liu T."/>
            <person name="Pan Y."/>
            <person name="Xia L."/>
            <person name="Li J."/>
            <person name="Zhao F."/>
            <person name="Cao W."/>
        </authorList>
    </citation>
    <scope>NUCLEOTIDE SEQUENCE</scope>
    <source>
        <strain evidence="2">Rsan-2018</strain>
        <tissue evidence="2">Larvae</tissue>
    </source>
</reference>
<proteinExistence type="predicted"/>
<organism evidence="2 3">
    <name type="scientific">Rhipicephalus sanguineus</name>
    <name type="common">Brown dog tick</name>
    <name type="synonym">Ixodes sanguineus</name>
    <dbReference type="NCBI Taxonomy" id="34632"/>
    <lineage>
        <taxon>Eukaryota</taxon>
        <taxon>Metazoa</taxon>
        <taxon>Ecdysozoa</taxon>
        <taxon>Arthropoda</taxon>
        <taxon>Chelicerata</taxon>
        <taxon>Arachnida</taxon>
        <taxon>Acari</taxon>
        <taxon>Parasitiformes</taxon>
        <taxon>Ixodida</taxon>
        <taxon>Ixodoidea</taxon>
        <taxon>Ixodidae</taxon>
        <taxon>Rhipicephalinae</taxon>
        <taxon>Rhipicephalus</taxon>
        <taxon>Rhipicephalus</taxon>
    </lineage>
</organism>
<gene>
    <name evidence="2" type="ORF">HPB52_006813</name>
</gene>
<keyword evidence="3" id="KW-1185">Reference proteome</keyword>
<protein>
    <submittedName>
        <fullName evidence="2">Uncharacterized protein</fullName>
    </submittedName>
</protein>
<dbReference type="AlphaFoldDB" id="A0A9D4QDF0"/>
<reference evidence="2" key="1">
    <citation type="journal article" date="2020" name="Cell">
        <title>Large-Scale Comparative Analyses of Tick Genomes Elucidate Their Genetic Diversity and Vector Capacities.</title>
        <authorList>
            <consortium name="Tick Genome and Microbiome Consortium (TIGMIC)"/>
            <person name="Jia N."/>
            <person name="Wang J."/>
            <person name="Shi W."/>
            <person name="Du L."/>
            <person name="Sun Y."/>
            <person name="Zhan W."/>
            <person name="Jiang J.F."/>
            <person name="Wang Q."/>
            <person name="Zhang B."/>
            <person name="Ji P."/>
            <person name="Bell-Sakyi L."/>
            <person name="Cui X.M."/>
            <person name="Yuan T.T."/>
            <person name="Jiang B.G."/>
            <person name="Yang W.F."/>
            <person name="Lam T.T."/>
            <person name="Chang Q.C."/>
            <person name="Ding S.J."/>
            <person name="Wang X.J."/>
            <person name="Zhu J.G."/>
            <person name="Ruan X.D."/>
            <person name="Zhao L."/>
            <person name="Wei J.T."/>
            <person name="Ye R.Z."/>
            <person name="Que T.C."/>
            <person name="Du C.H."/>
            <person name="Zhou Y.H."/>
            <person name="Cheng J.X."/>
            <person name="Dai P.F."/>
            <person name="Guo W.B."/>
            <person name="Han X.H."/>
            <person name="Huang E.J."/>
            <person name="Li L.F."/>
            <person name="Wei W."/>
            <person name="Gao Y.C."/>
            <person name="Liu J.Z."/>
            <person name="Shao H.Z."/>
            <person name="Wang X."/>
            <person name="Wang C.C."/>
            <person name="Yang T.C."/>
            <person name="Huo Q.B."/>
            <person name="Li W."/>
            <person name="Chen H.Y."/>
            <person name="Chen S.E."/>
            <person name="Zhou L.G."/>
            <person name="Ni X.B."/>
            <person name="Tian J.H."/>
            <person name="Sheng Y."/>
            <person name="Liu T."/>
            <person name="Pan Y.S."/>
            <person name="Xia L.Y."/>
            <person name="Li J."/>
            <person name="Zhao F."/>
            <person name="Cao W.C."/>
        </authorList>
    </citation>
    <scope>NUCLEOTIDE SEQUENCE</scope>
    <source>
        <strain evidence="2">Rsan-2018</strain>
    </source>
</reference>
<name>A0A9D4QDF0_RHISA</name>
<evidence type="ECO:0000256" key="1">
    <source>
        <dbReference type="SAM" id="MobiDB-lite"/>
    </source>
</evidence>
<sequence>MNKVVLYVGEVDPWQQGNIGLKFSVFRVRVGLRRRTDDLSPGSEIAQATGAPRKAKKQIVPQCHRERIEPPRPPKWRHPGTTLALLADDVRRNGYTLYNMANMDQTMVRIDNPANRTNNVVGESTIRIANTGCARRGFTVCLAACATGHKLPRPSLSQGAKRKNSSQSLCEPSHTRRE</sequence>
<evidence type="ECO:0000313" key="3">
    <source>
        <dbReference type="Proteomes" id="UP000821837"/>
    </source>
</evidence>